<evidence type="ECO:0000313" key="4">
    <source>
        <dbReference type="Proteomes" id="UP000006415"/>
    </source>
</evidence>
<feature type="region of interest" description="Disordered" evidence="1">
    <location>
        <begin position="336"/>
        <end position="367"/>
    </location>
</feature>
<dbReference type="HOGENOM" id="CLU_534930_0_0_11"/>
<reference evidence="3 4" key="1">
    <citation type="submission" date="2012-01" db="EMBL/GenBank/DDBJ databases">
        <title>The Genome Sequence of Scardovia wiggsiae F0424.</title>
        <authorList>
            <consortium name="The Broad Institute Genome Sequencing Platform"/>
            <person name="Earl A."/>
            <person name="Ward D."/>
            <person name="Feldgarden M."/>
            <person name="Gevers D."/>
            <person name="Izard J."/>
            <person name="Ganesan A."/>
            <person name="Baranova O.V."/>
            <person name="Blanton J.M."/>
            <person name="Tanner A.C."/>
            <person name="Mathney J."/>
            <person name="Dewhirst F.E."/>
            <person name="Young S.K."/>
            <person name="Zeng Q."/>
            <person name="Gargeya S."/>
            <person name="Fitzgerald M."/>
            <person name="Haas B."/>
            <person name="Abouelleil A."/>
            <person name="Alvarado L."/>
            <person name="Arachchi H.M."/>
            <person name="Berlin A."/>
            <person name="Chapman S.B."/>
            <person name="Gearin G."/>
            <person name="Goldberg J."/>
            <person name="Griggs A."/>
            <person name="Gujja S."/>
            <person name="Hansen M."/>
            <person name="Heiman D."/>
            <person name="Howarth C."/>
            <person name="Larimer J."/>
            <person name="Lui A."/>
            <person name="MacDonald P.J.P."/>
            <person name="McCowen C."/>
            <person name="Montmayeur A."/>
            <person name="Murphy C."/>
            <person name="Neiman D."/>
            <person name="Pearson M."/>
            <person name="Priest M."/>
            <person name="Roberts A."/>
            <person name="Saif S."/>
            <person name="Shea T."/>
            <person name="Sisk P."/>
            <person name="Stolte C."/>
            <person name="Sykes S."/>
            <person name="Wortman J."/>
            <person name="Nusbaum C."/>
            <person name="Birren B."/>
        </authorList>
    </citation>
    <scope>NUCLEOTIDE SEQUENCE [LARGE SCALE GENOMIC DNA]</scope>
    <source>
        <strain evidence="3 4">F0424</strain>
    </source>
</reference>
<evidence type="ECO:0000313" key="3">
    <source>
        <dbReference type="EMBL" id="EJD65396.1"/>
    </source>
</evidence>
<feature type="chain" id="PRO_5003741434" evidence="2">
    <location>
        <begin position="31"/>
        <end position="477"/>
    </location>
</feature>
<sequence length="477" mass="51190">MAMLGKKARQLCAVLIVTILGIWCASCSHGTEPARQAFGDTAVGIFTPRDPINIGNRHSPNSWDALYSDIRQELMQQGFSESAISHTSSSGIEDQSRELSSYVKAQNGSHKKKIIFIAPAQAESPLTKDYSPYAAQQDGTTGTAVLRRALDKARSAGIRTILFGNTVKGFTADIRVPMLTGHDVGRVQAKQLVSKLKLSEASAKHPASIEILLPPVKDNDFTKETFRGIWDILGPYYASGSVYSPSGLLTKNSSAKDWKNVTADSSDQSSIADAVTARLATHNGHRHRRINGILAVNDNTAAGVIKALGRMGYTGSSADINPQISVGGVVRNLTGGTTVKRRPVPEPLVRDDRADSPADGSRNAQETADYPQWPIVTGFGAYLSSLPDIVNGKQWSTTFIDRKAYARDLAQICAFIAQDKSIGYIASAMKNVSEDSAESSGTTKSATLDEPLLTISASNMKTILIDKGYIKATDADL</sequence>
<organism evidence="3 4">
    <name type="scientific">Scardovia wiggsiae F0424</name>
    <dbReference type="NCBI Taxonomy" id="857290"/>
    <lineage>
        <taxon>Bacteria</taxon>
        <taxon>Bacillati</taxon>
        <taxon>Actinomycetota</taxon>
        <taxon>Actinomycetes</taxon>
        <taxon>Bifidobacteriales</taxon>
        <taxon>Bifidobacteriaceae</taxon>
        <taxon>Scardovia</taxon>
    </lineage>
</organism>
<dbReference type="AlphaFoldDB" id="J0X1W3"/>
<comment type="caution">
    <text evidence="3">The sequence shown here is derived from an EMBL/GenBank/DDBJ whole genome shotgun (WGS) entry which is preliminary data.</text>
</comment>
<evidence type="ECO:0000256" key="2">
    <source>
        <dbReference type="SAM" id="SignalP"/>
    </source>
</evidence>
<keyword evidence="2" id="KW-0732">Signal</keyword>
<dbReference type="Gene3D" id="3.40.50.2300">
    <property type="match status" value="1"/>
</dbReference>
<accession>J0X1W3</accession>
<name>J0X1W3_9BIFI</name>
<dbReference type="Proteomes" id="UP000006415">
    <property type="component" value="Unassembled WGS sequence"/>
</dbReference>
<feature type="signal peptide" evidence="2">
    <location>
        <begin position="1"/>
        <end position="30"/>
    </location>
</feature>
<keyword evidence="4" id="KW-1185">Reference proteome</keyword>
<dbReference type="RefSeq" id="WP_007147228.1">
    <property type="nucleotide sequence ID" value="NZ_AKCI01000001.1"/>
</dbReference>
<dbReference type="EMBL" id="AGZS01000001">
    <property type="protein sequence ID" value="EJD65396.1"/>
    <property type="molecule type" value="Genomic_DNA"/>
</dbReference>
<dbReference type="OrthoDB" id="3239411at2"/>
<evidence type="ECO:0000256" key="1">
    <source>
        <dbReference type="SAM" id="MobiDB-lite"/>
    </source>
</evidence>
<dbReference type="InterPro" id="IPR028082">
    <property type="entry name" value="Peripla_BP_I"/>
</dbReference>
<gene>
    <name evidence="3" type="ORF">HMPREF9156_00160</name>
</gene>
<protein>
    <submittedName>
        <fullName evidence="3">Uncharacterized protein</fullName>
    </submittedName>
</protein>
<dbReference type="eggNOG" id="COG4213">
    <property type="taxonomic scope" value="Bacteria"/>
</dbReference>
<dbReference type="SUPFAM" id="SSF53822">
    <property type="entry name" value="Periplasmic binding protein-like I"/>
    <property type="match status" value="1"/>
</dbReference>
<dbReference type="STRING" id="857290.HMPREF9156_00160"/>
<proteinExistence type="predicted"/>